<keyword evidence="3" id="KW-1185">Reference proteome</keyword>
<dbReference type="EMBL" id="LT594323">
    <property type="protein sequence ID" value="SBT43381.1"/>
    <property type="molecule type" value="Genomic_DNA"/>
</dbReference>
<feature type="region of interest" description="Disordered" evidence="1">
    <location>
        <begin position="116"/>
        <end position="135"/>
    </location>
</feature>
<accession>A0A1A8ZHM7</accession>
<gene>
    <name evidence="2" type="ORF">GA0070611_2300</name>
</gene>
<dbReference type="Proteomes" id="UP000199385">
    <property type="component" value="Chromosome I"/>
</dbReference>
<dbReference type="PATRIC" id="fig|261654.4.peg.2344"/>
<dbReference type="AlphaFoldDB" id="A0A1A8ZHM7"/>
<evidence type="ECO:0000313" key="3">
    <source>
        <dbReference type="Proteomes" id="UP000199385"/>
    </source>
</evidence>
<name>A0A1A8ZHM7_9ACTN</name>
<evidence type="ECO:0000313" key="2">
    <source>
        <dbReference type="EMBL" id="SBT43381.1"/>
    </source>
</evidence>
<protein>
    <submittedName>
        <fullName evidence="2">Uncharacterized protein</fullName>
    </submittedName>
</protein>
<sequence>MVDVVTGRRDVEPPPGEEAAAAELARRVVDRVAPEEGEIFDVVREAYRRDPARLAASADGRDRMLGFGLEGTVALLTPLALGIGVEVVRQLSLEAVGALEVGDRLRGVLRRRRAADPPAALAPAPESAEPAPAAADHARIREVVLTRCRQAGVDPDRADLIADAVIGALTSAG</sequence>
<proteinExistence type="predicted"/>
<dbReference type="STRING" id="261654.GA0070611_2300"/>
<organism evidence="2 3">
    <name type="scientific">Micromonospora auratinigra</name>
    <dbReference type="NCBI Taxonomy" id="261654"/>
    <lineage>
        <taxon>Bacteria</taxon>
        <taxon>Bacillati</taxon>
        <taxon>Actinomycetota</taxon>
        <taxon>Actinomycetes</taxon>
        <taxon>Micromonosporales</taxon>
        <taxon>Micromonosporaceae</taxon>
        <taxon>Micromonospora</taxon>
    </lineage>
</organism>
<evidence type="ECO:0000256" key="1">
    <source>
        <dbReference type="SAM" id="MobiDB-lite"/>
    </source>
</evidence>
<reference evidence="3" key="1">
    <citation type="submission" date="2016-06" db="EMBL/GenBank/DDBJ databases">
        <authorList>
            <person name="Varghese N."/>
            <person name="Submissions Spin"/>
        </authorList>
    </citation>
    <scope>NUCLEOTIDE SEQUENCE [LARGE SCALE GENOMIC DNA]</scope>
    <source>
        <strain evidence="3">DSM 44815</strain>
    </source>
</reference>